<dbReference type="PANTHER" id="PTHR47870">
    <property type="entry name" value="CYTOCHROME C-TYPE BIOGENESIS PROTEIN CCMH"/>
    <property type="match status" value="1"/>
</dbReference>
<evidence type="ECO:0000259" key="5">
    <source>
        <dbReference type="Pfam" id="PF23892"/>
    </source>
</evidence>
<keyword evidence="2" id="KW-0677">Repeat</keyword>
<gene>
    <name evidence="7" type="primary">ccmI</name>
    <name evidence="7" type="ORF">GCM10022394_17650</name>
</gene>
<evidence type="ECO:0000313" key="8">
    <source>
        <dbReference type="Proteomes" id="UP001500795"/>
    </source>
</evidence>
<reference evidence="8" key="1">
    <citation type="journal article" date="2019" name="Int. J. Syst. Evol. Microbiol.">
        <title>The Global Catalogue of Microorganisms (GCM) 10K type strain sequencing project: providing services to taxonomists for standard genome sequencing and annotation.</title>
        <authorList>
            <consortium name="The Broad Institute Genomics Platform"/>
            <consortium name="The Broad Institute Genome Sequencing Center for Infectious Disease"/>
            <person name="Wu L."/>
            <person name="Ma J."/>
        </authorList>
    </citation>
    <scope>NUCLEOTIDE SEQUENCE [LARGE SCALE GENOMIC DNA]</scope>
    <source>
        <strain evidence="8">JCM 17110</strain>
    </source>
</reference>
<dbReference type="InterPro" id="IPR017560">
    <property type="entry name" value="Cyt_c_biogenesis_CcmI"/>
</dbReference>
<dbReference type="InterPro" id="IPR056412">
    <property type="entry name" value="Ig_CycH"/>
</dbReference>
<evidence type="ECO:0000256" key="1">
    <source>
        <dbReference type="ARBA" id="ARBA00004196"/>
    </source>
</evidence>
<comment type="subcellular location">
    <subcellularLocation>
        <location evidence="1">Cell envelope</location>
    </subcellularLocation>
</comment>
<dbReference type="NCBIfam" id="TIGR03142">
    <property type="entry name" value="cytochro_ccmI"/>
    <property type="match status" value="1"/>
</dbReference>
<comment type="caution">
    <text evidence="7">The sequence shown here is derived from an EMBL/GenBank/DDBJ whole genome shotgun (WGS) entry which is preliminary data.</text>
</comment>
<dbReference type="InterPro" id="IPR056413">
    <property type="entry name" value="TPR_CcmH_CycH"/>
</dbReference>
<dbReference type="Pfam" id="PF23892">
    <property type="entry name" value="Ig_CycH"/>
    <property type="match status" value="1"/>
</dbReference>
<dbReference type="Proteomes" id="UP001500795">
    <property type="component" value="Unassembled WGS sequence"/>
</dbReference>
<dbReference type="InterPro" id="IPR051263">
    <property type="entry name" value="C-type_cytochrome_biogenesis"/>
</dbReference>
<accession>A0ABP6VMY6</accession>
<dbReference type="RefSeq" id="WP_344957029.1">
    <property type="nucleotide sequence ID" value="NZ_BAABCX010000002.1"/>
</dbReference>
<proteinExistence type="predicted"/>
<dbReference type="PANTHER" id="PTHR47870:SF1">
    <property type="entry name" value="CYTOCHROME C-TYPE BIOGENESIS PROTEIN CCMH"/>
    <property type="match status" value="1"/>
</dbReference>
<name>A0ABP6VMY6_9GAMM</name>
<feature type="domain" description="Cytochrome c-type biogenesis protein H TPR" evidence="6">
    <location>
        <begin position="114"/>
        <end position="268"/>
    </location>
</feature>
<evidence type="ECO:0000256" key="4">
    <source>
        <dbReference type="ARBA" id="ARBA00022803"/>
    </source>
</evidence>
<keyword evidence="4" id="KW-0802">TPR repeat</keyword>
<evidence type="ECO:0000259" key="6">
    <source>
        <dbReference type="Pfam" id="PF23914"/>
    </source>
</evidence>
<sequence length="403" mass="45061">MTLFWILSALLTAALALVVIFPLLAGRAESSQSRNELNTRLYRQRLRELAQDKEQGLLEDEESARLELQKSLLDDVVQEQAAPSRRASWLWLPAAALILAVAYGGYFQLGAHREVQAWQEVSGRLGELSKRVLVEQDETVTEQELRELVLALRTRLHKEGDDYRGWLLLGRLALELRDGETAKEALERAFTMADDKGMVLVPYAEALAMMGETLRAEGMLKQLLEQDPDNLEAWSVYAFMALQQDDLVTAKARWQQMLGRMTEDNPRYGMVERSIAFVDQRMSAEQVVPVTGPRYQVQITTSSAVPYHPGAVLFVYAVDAAGGEMPLVARRIENPGFPLTITLSNADAMVSDNNMSQRDAVVLRARIAPSGNVMDKTDAWEGRSPVLSTEQDSQVEIMIDTPL</sequence>
<evidence type="ECO:0000256" key="2">
    <source>
        <dbReference type="ARBA" id="ARBA00022737"/>
    </source>
</evidence>
<evidence type="ECO:0000313" key="7">
    <source>
        <dbReference type="EMBL" id="GAA3538476.1"/>
    </source>
</evidence>
<dbReference type="Pfam" id="PF23914">
    <property type="entry name" value="TPR_CcmH_CycH"/>
    <property type="match status" value="1"/>
</dbReference>
<dbReference type="InterPro" id="IPR011990">
    <property type="entry name" value="TPR-like_helical_dom_sf"/>
</dbReference>
<feature type="domain" description="Cytochrome c-type biogenesis protein H Ig-like" evidence="5">
    <location>
        <begin position="296"/>
        <end position="400"/>
    </location>
</feature>
<dbReference type="Gene3D" id="1.25.40.10">
    <property type="entry name" value="Tetratricopeptide repeat domain"/>
    <property type="match status" value="1"/>
</dbReference>
<keyword evidence="3" id="KW-0201">Cytochrome c-type biogenesis</keyword>
<organism evidence="7 8">
    <name type="scientific">Zobellella aerophila</name>
    <dbReference type="NCBI Taxonomy" id="870480"/>
    <lineage>
        <taxon>Bacteria</taxon>
        <taxon>Pseudomonadati</taxon>
        <taxon>Pseudomonadota</taxon>
        <taxon>Gammaproteobacteria</taxon>
        <taxon>Aeromonadales</taxon>
        <taxon>Aeromonadaceae</taxon>
        <taxon>Zobellella</taxon>
    </lineage>
</organism>
<keyword evidence="8" id="KW-1185">Reference proteome</keyword>
<protein>
    <submittedName>
        <fullName evidence="7">C-type cytochrome biogenesis protein CcmI</fullName>
    </submittedName>
</protein>
<dbReference type="EMBL" id="BAABCX010000002">
    <property type="protein sequence ID" value="GAA3538476.1"/>
    <property type="molecule type" value="Genomic_DNA"/>
</dbReference>
<evidence type="ECO:0000256" key="3">
    <source>
        <dbReference type="ARBA" id="ARBA00022748"/>
    </source>
</evidence>
<dbReference type="SUPFAM" id="SSF48452">
    <property type="entry name" value="TPR-like"/>
    <property type="match status" value="1"/>
</dbReference>